<protein>
    <submittedName>
        <fullName evidence="1">Uncharacterized protein</fullName>
    </submittedName>
</protein>
<evidence type="ECO:0000313" key="2">
    <source>
        <dbReference type="Proteomes" id="UP000784294"/>
    </source>
</evidence>
<gene>
    <name evidence="1" type="ORF">PXEA_LOCUS37342</name>
</gene>
<organism evidence="1 2">
    <name type="scientific">Protopolystoma xenopodis</name>
    <dbReference type="NCBI Taxonomy" id="117903"/>
    <lineage>
        <taxon>Eukaryota</taxon>
        <taxon>Metazoa</taxon>
        <taxon>Spiralia</taxon>
        <taxon>Lophotrochozoa</taxon>
        <taxon>Platyhelminthes</taxon>
        <taxon>Monogenea</taxon>
        <taxon>Polyopisthocotylea</taxon>
        <taxon>Polystomatidea</taxon>
        <taxon>Polystomatidae</taxon>
        <taxon>Protopolystoma</taxon>
    </lineage>
</organism>
<reference evidence="1" key="1">
    <citation type="submission" date="2018-11" db="EMBL/GenBank/DDBJ databases">
        <authorList>
            <consortium name="Pathogen Informatics"/>
        </authorList>
    </citation>
    <scope>NUCLEOTIDE SEQUENCE</scope>
</reference>
<name>A0A3S5B2E5_9PLAT</name>
<dbReference type="EMBL" id="CAAALY010286596">
    <property type="protein sequence ID" value="VEL43902.1"/>
    <property type="molecule type" value="Genomic_DNA"/>
</dbReference>
<dbReference type="AlphaFoldDB" id="A0A3S5B2E5"/>
<keyword evidence="2" id="KW-1185">Reference proteome</keyword>
<sequence length="54" mass="5832">MLSSSGGNTATSGVANWPRTGCDYFTARQASAKVQFSCETGVNKFWPAPTEFRL</sequence>
<dbReference type="Proteomes" id="UP000784294">
    <property type="component" value="Unassembled WGS sequence"/>
</dbReference>
<accession>A0A3S5B2E5</accession>
<proteinExistence type="predicted"/>
<comment type="caution">
    <text evidence="1">The sequence shown here is derived from an EMBL/GenBank/DDBJ whole genome shotgun (WGS) entry which is preliminary data.</text>
</comment>
<evidence type="ECO:0000313" key="1">
    <source>
        <dbReference type="EMBL" id="VEL43902.1"/>
    </source>
</evidence>